<dbReference type="Gene3D" id="3.10.540.10">
    <property type="entry name" value="duf1285 like domain"/>
    <property type="match status" value="1"/>
</dbReference>
<dbReference type="InterPro" id="IPR048342">
    <property type="entry name" value="DUF1285_C"/>
</dbReference>
<dbReference type="InterPro" id="IPR023361">
    <property type="entry name" value="DUF1285_beta_roll_sf"/>
</dbReference>
<dbReference type="AlphaFoldDB" id="A0A2K9NFA3"/>
<reference evidence="1 2" key="1">
    <citation type="submission" date="2017-12" db="EMBL/GenBank/DDBJ databases">
        <title>Genomes of bacteria within cyanobacterial aggregates.</title>
        <authorList>
            <person name="Cai H."/>
        </authorList>
    </citation>
    <scope>NUCLEOTIDE SEQUENCE [LARGE SCALE GENOMIC DNA]</scope>
    <source>
        <strain evidence="1 2">TH16</strain>
    </source>
</reference>
<organism evidence="1 2">
    <name type="scientific">Niveispirillum cyanobacteriorum</name>
    <dbReference type="NCBI Taxonomy" id="1612173"/>
    <lineage>
        <taxon>Bacteria</taxon>
        <taxon>Pseudomonadati</taxon>
        <taxon>Pseudomonadota</taxon>
        <taxon>Alphaproteobacteria</taxon>
        <taxon>Rhodospirillales</taxon>
        <taxon>Azospirillaceae</taxon>
        <taxon>Niveispirillum</taxon>
    </lineage>
</organism>
<gene>
    <name evidence="1" type="ORF">C0V82_10505</name>
</gene>
<name>A0A2K9NFA3_9PROT</name>
<dbReference type="OrthoDB" id="3078366at2"/>
<dbReference type="InterPro" id="IPR048341">
    <property type="entry name" value="DUF1285_N"/>
</dbReference>
<protein>
    <submittedName>
        <fullName evidence="1">DUF1285 domain-containing protein</fullName>
    </submittedName>
</protein>
<dbReference type="EMBL" id="CP025611">
    <property type="protein sequence ID" value="AUN31803.1"/>
    <property type="molecule type" value="Genomic_DNA"/>
</dbReference>
<keyword evidence="2" id="KW-1185">Reference proteome</keyword>
<dbReference type="KEGG" id="ncb:C0V82_10505"/>
<sequence>MTECKQNGHANAAPHDGANAADAALKALGGGAPRTPSVEDEAYPIVIRADGTWTYHGSPIGRLPLVKLFSTVLRRDQAGDYWLITPAERGRISVEDAPFVAVGLEVQGEGPNQSLTFTTNLETSVTAGPDHPIRVVTDPATGEPRPYIRVKGPPETPLEARINRAIFYDLVERAEPGEAGDIGVWSQGIFFSLGRVD</sequence>
<evidence type="ECO:0000313" key="1">
    <source>
        <dbReference type="EMBL" id="AUN31803.1"/>
    </source>
</evidence>
<proteinExistence type="predicted"/>
<dbReference type="Pfam" id="PF06938">
    <property type="entry name" value="DUF1285_N"/>
    <property type="match status" value="1"/>
</dbReference>
<dbReference type="Pfam" id="PF21028">
    <property type="entry name" value="DUF1285_C"/>
    <property type="match status" value="1"/>
</dbReference>
<dbReference type="Gene3D" id="2.30.270.10">
    <property type="entry name" value="duf1285 protein"/>
    <property type="match status" value="1"/>
</dbReference>
<evidence type="ECO:0000313" key="2">
    <source>
        <dbReference type="Proteomes" id="UP000234752"/>
    </source>
</evidence>
<accession>A0A2K9NFA3</accession>
<dbReference type="Proteomes" id="UP000234752">
    <property type="component" value="Chromosome eg_1"/>
</dbReference>